<dbReference type="Proteomes" id="UP001369958">
    <property type="component" value="Chromosome"/>
</dbReference>
<protein>
    <submittedName>
        <fullName evidence="1">Uncharacterized protein</fullName>
    </submittedName>
</protein>
<name>A0ABZ2HUR6_9HYPH</name>
<proteinExistence type="predicted"/>
<organism evidence="1 2">
    <name type="scientific">Pelagibacterium nitratireducens</name>
    <dbReference type="NCBI Taxonomy" id="1046114"/>
    <lineage>
        <taxon>Bacteria</taxon>
        <taxon>Pseudomonadati</taxon>
        <taxon>Pseudomonadota</taxon>
        <taxon>Alphaproteobacteria</taxon>
        <taxon>Hyphomicrobiales</taxon>
        <taxon>Devosiaceae</taxon>
        <taxon>Pelagibacterium</taxon>
    </lineage>
</organism>
<evidence type="ECO:0000313" key="2">
    <source>
        <dbReference type="Proteomes" id="UP001369958"/>
    </source>
</evidence>
<reference evidence="1 2" key="1">
    <citation type="submission" date="2024-02" db="EMBL/GenBank/DDBJ databases">
        <title>Complete genome sequence of Pelagibacterium nitratireducens ZH15.</title>
        <authorList>
            <person name="Zhao L.H."/>
        </authorList>
    </citation>
    <scope>NUCLEOTIDE SEQUENCE [LARGE SCALE GENOMIC DNA]</scope>
    <source>
        <strain evidence="1 2">ZH15</strain>
    </source>
</reference>
<dbReference type="InterPro" id="IPR036626">
    <property type="entry name" value="GpW_sf"/>
</dbReference>
<dbReference type="RefSeq" id="WP_338606869.1">
    <property type="nucleotide sequence ID" value="NZ_CP146275.1"/>
</dbReference>
<accession>A0ABZ2HUR6</accession>
<evidence type="ECO:0000313" key="1">
    <source>
        <dbReference type="EMBL" id="WWT31399.1"/>
    </source>
</evidence>
<sequence>MSNVVMIGGVEVDIDKPCDVLRELRKAQLVIATGESVAMTRFDQDEVRFTAANGGHLEKLIGIYQRECDKANGRMAGRARRVRWRQ</sequence>
<dbReference type="EMBL" id="CP146275">
    <property type="protein sequence ID" value="WWT31399.1"/>
    <property type="molecule type" value="Genomic_DNA"/>
</dbReference>
<keyword evidence="2" id="KW-1185">Reference proteome</keyword>
<gene>
    <name evidence="1" type="ORF">V6617_10160</name>
</gene>
<dbReference type="SUPFAM" id="SSF64210">
    <property type="entry name" value="Head-to-tail joining protein W, gpW"/>
    <property type="match status" value="1"/>
</dbReference>